<accession>A0A1W2H7P6</accession>
<dbReference type="Pfam" id="PF13545">
    <property type="entry name" value="HTH_Crp_2"/>
    <property type="match status" value="1"/>
</dbReference>
<evidence type="ECO:0000256" key="3">
    <source>
        <dbReference type="ARBA" id="ARBA00023163"/>
    </source>
</evidence>
<dbReference type="SUPFAM" id="SSF51206">
    <property type="entry name" value="cAMP-binding domain-like"/>
    <property type="match status" value="1"/>
</dbReference>
<reference evidence="7" key="1">
    <citation type="submission" date="2017-04" db="EMBL/GenBank/DDBJ databases">
        <authorList>
            <person name="Varghese N."/>
            <person name="Submissions S."/>
        </authorList>
    </citation>
    <scope>NUCLEOTIDE SEQUENCE [LARGE SCALE GENOMIC DNA]</scope>
    <source>
        <strain evidence="7">DSM 16537</strain>
    </source>
</reference>
<protein>
    <submittedName>
        <fullName evidence="6">cAMP-binding domain of CRP or a regulatory subunit of cAMP-dependent protein kinases</fullName>
    </submittedName>
</protein>
<dbReference type="AlphaFoldDB" id="A0A1W2H7P6"/>
<dbReference type="STRING" id="758820.SAMN00777080_3418"/>
<evidence type="ECO:0000256" key="1">
    <source>
        <dbReference type="ARBA" id="ARBA00023015"/>
    </source>
</evidence>
<dbReference type="InterPro" id="IPR000595">
    <property type="entry name" value="cNMP-bd_dom"/>
</dbReference>
<organism evidence="6 7">
    <name type="scientific">Aquiflexum balticum DSM 16537</name>
    <dbReference type="NCBI Taxonomy" id="758820"/>
    <lineage>
        <taxon>Bacteria</taxon>
        <taxon>Pseudomonadati</taxon>
        <taxon>Bacteroidota</taxon>
        <taxon>Cytophagia</taxon>
        <taxon>Cytophagales</taxon>
        <taxon>Cyclobacteriaceae</taxon>
        <taxon>Aquiflexum</taxon>
    </lineage>
</organism>
<feature type="domain" description="HTH crp-type" evidence="5">
    <location>
        <begin position="143"/>
        <end position="216"/>
    </location>
</feature>
<dbReference type="OrthoDB" id="9788438at2"/>
<evidence type="ECO:0000259" key="4">
    <source>
        <dbReference type="PROSITE" id="PS50042"/>
    </source>
</evidence>
<proteinExistence type="predicted"/>
<keyword evidence="6" id="KW-0418">Kinase</keyword>
<dbReference type="Proteomes" id="UP000192333">
    <property type="component" value="Chromosome I"/>
</dbReference>
<keyword evidence="3" id="KW-0804">Transcription</keyword>
<dbReference type="InterPro" id="IPR012318">
    <property type="entry name" value="HTH_CRP"/>
</dbReference>
<dbReference type="GO" id="GO:0003677">
    <property type="term" value="F:DNA binding"/>
    <property type="evidence" value="ECO:0007669"/>
    <property type="project" value="UniProtKB-KW"/>
</dbReference>
<feature type="domain" description="Cyclic nucleotide-binding" evidence="4">
    <location>
        <begin position="33"/>
        <end position="133"/>
    </location>
</feature>
<evidence type="ECO:0000313" key="7">
    <source>
        <dbReference type="Proteomes" id="UP000192333"/>
    </source>
</evidence>
<dbReference type="RefSeq" id="WP_084121569.1">
    <property type="nucleotide sequence ID" value="NZ_LT838813.1"/>
</dbReference>
<dbReference type="GO" id="GO:0006355">
    <property type="term" value="P:regulation of DNA-templated transcription"/>
    <property type="evidence" value="ECO:0007669"/>
    <property type="project" value="InterPro"/>
</dbReference>
<dbReference type="SUPFAM" id="SSF46785">
    <property type="entry name" value="Winged helix' DNA-binding domain"/>
    <property type="match status" value="1"/>
</dbReference>
<dbReference type="Gene3D" id="1.10.10.10">
    <property type="entry name" value="Winged helix-like DNA-binding domain superfamily/Winged helix DNA-binding domain"/>
    <property type="match status" value="1"/>
</dbReference>
<dbReference type="InterPro" id="IPR036390">
    <property type="entry name" value="WH_DNA-bd_sf"/>
</dbReference>
<keyword evidence="7" id="KW-1185">Reference proteome</keyword>
<dbReference type="EMBL" id="LT838813">
    <property type="protein sequence ID" value="SMD44784.1"/>
    <property type="molecule type" value="Genomic_DNA"/>
</dbReference>
<sequence>MNHINKLSDYSSGKRIFPVGLMFLPFKKLGKFQTVYRQGELANKLFMVKNGAVKLCELTGSGEQIIHAIKTEGEIFGEWDALFHPEAYSSNSAITLSNDTEIHFIQLSEIHFDTTANSIAGLSTLVLEDFKKLNLRHKRLLNTDAAYRIKETLLNLAQKAGQKFGDETLLKIWLSHEDLAKLADTSRQTVTAVMNELKNKNKITYSRDRILFRSLVNFHS</sequence>
<dbReference type="CDD" id="cd00038">
    <property type="entry name" value="CAP_ED"/>
    <property type="match status" value="1"/>
</dbReference>
<keyword evidence="2" id="KW-0238">DNA-binding</keyword>
<keyword evidence="1" id="KW-0805">Transcription regulation</keyword>
<dbReference type="PROSITE" id="PS50042">
    <property type="entry name" value="CNMP_BINDING_3"/>
    <property type="match status" value="1"/>
</dbReference>
<dbReference type="InterPro" id="IPR014710">
    <property type="entry name" value="RmlC-like_jellyroll"/>
</dbReference>
<dbReference type="InterPro" id="IPR018490">
    <property type="entry name" value="cNMP-bd_dom_sf"/>
</dbReference>
<evidence type="ECO:0000259" key="5">
    <source>
        <dbReference type="PROSITE" id="PS51063"/>
    </source>
</evidence>
<keyword evidence="6" id="KW-0808">Transferase</keyword>
<dbReference type="GO" id="GO:0016301">
    <property type="term" value="F:kinase activity"/>
    <property type="evidence" value="ECO:0007669"/>
    <property type="project" value="UniProtKB-KW"/>
</dbReference>
<name>A0A1W2H7P6_9BACT</name>
<dbReference type="Gene3D" id="2.60.120.10">
    <property type="entry name" value="Jelly Rolls"/>
    <property type="match status" value="1"/>
</dbReference>
<evidence type="ECO:0000313" key="6">
    <source>
        <dbReference type="EMBL" id="SMD44784.1"/>
    </source>
</evidence>
<gene>
    <name evidence="6" type="ORF">SAMN00777080_3418</name>
</gene>
<dbReference type="PROSITE" id="PS51063">
    <property type="entry name" value="HTH_CRP_2"/>
    <property type="match status" value="1"/>
</dbReference>
<dbReference type="Pfam" id="PF00027">
    <property type="entry name" value="cNMP_binding"/>
    <property type="match status" value="1"/>
</dbReference>
<dbReference type="InterPro" id="IPR036388">
    <property type="entry name" value="WH-like_DNA-bd_sf"/>
</dbReference>
<evidence type="ECO:0000256" key="2">
    <source>
        <dbReference type="ARBA" id="ARBA00023125"/>
    </source>
</evidence>